<sequence length="138" mass="15189">MLLEGATRSIANRNKRSELQTFSVWGSLSAPGWKPEAGESRNHHLASDFSLPTGLTAANHVVGGPNGKATCEMSPANEHLLEDVAAIRRPDGRRRYSSVWTIRRKNHRGEFPHAMRAGAYYVTGAELYALARLLPAPR</sequence>
<evidence type="ECO:0000313" key="1">
    <source>
        <dbReference type="EMBL" id="GEA43672.1"/>
    </source>
</evidence>
<accession>A0ABC9ZNR1</accession>
<dbReference type="Proteomes" id="UP000315234">
    <property type="component" value="Unassembled WGS sequence"/>
</dbReference>
<reference evidence="1 2" key="1">
    <citation type="submission" date="2019-06" db="EMBL/GenBank/DDBJ databases">
        <title>Draft genome sequence of Corynebacterium striatum NBRC 15291.</title>
        <authorList>
            <person name="Miura T."/>
            <person name="Furukawa M."/>
            <person name="Shimamura M."/>
            <person name="Ohyama Y."/>
            <person name="Yamazoe A."/>
            <person name="Kawasaki H."/>
        </authorList>
    </citation>
    <scope>NUCLEOTIDE SEQUENCE [LARGE SCALE GENOMIC DNA]</scope>
    <source>
        <strain evidence="1 2">NBRC 15291</strain>
    </source>
</reference>
<organism evidence="1 2">
    <name type="scientific">Corynebacterium striatum</name>
    <dbReference type="NCBI Taxonomy" id="43770"/>
    <lineage>
        <taxon>Bacteria</taxon>
        <taxon>Bacillati</taxon>
        <taxon>Actinomycetota</taxon>
        <taxon>Actinomycetes</taxon>
        <taxon>Mycobacteriales</taxon>
        <taxon>Corynebacteriaceae</taxon>
        <taxon>Corynebacterium</taxon>
    </lineage>
</organism>
<dbReference type="AlphaFoldDB" id="A0ABC9ZNR1"/>
<protein>
    <submittedName>
        <fullName evidence="1">Uncharacterized protein</fullName>
    </submittedName>
</protein>
<comment type="caution">
    <text evidence="1">The sequence shown here is derived from an EMBL/GenBank/DDBJ whole genome shotgun (WGS) entry which is preliminary data.</text>
</comment>
<gene>
    <name evidence="1" type="ORF">Cst04h_18420</name>
</gene>
<proteinExistence type="predicted"/>
<name>A0ABC9ZNR1_CORST</name>
<dbReference type="EMBL" id="BJLD01000002">
    <property type="protein sequence ID" value="GEA43672.1"/>
    <property type="molecule type" value="Genomic_DNA"/>
</dbReference>
<evidence type="ECO:0000313" key="2">
    <source>
        <dbReference type="Proteomes" id="UP000315234"/>
    </source>
</evidence>